<evidence type="ECO:0000259" key="2">
    <source>
        <dbReference type="Pfam" id="PF13400"/>
    </source>
</evidence>
<keyword evidence="4" id="KW-1185">Reference proteome</keyword>
<evidence type="ECO:0000256" key="1">
    <source>
        <dbReference type="SAM" id="Phobius"/>
    </source>
</evidence>
<accession>A0ABW4KKN2</accession>
<evidence type="ECO:0000313" key="4">
    <source>
        <dbReference type="Proteomes" id="UP001597301"/>
    </source>
</evidence>
<reference evidence="4" key="1">
    <citation type="journal article" date="2019" name="Int. J. Syst. Evol. Microbiol.">
        <title>The Global Catalogue of Microorganisms (GCM) 10K type strain sequencing project: providing services to taxonomists for standard genome sequencing and annotation.</title>
        <authorList>
            <consortium name="The Broad Institute Genomics Platform"/>
            <consortium name="The Broad Institute Genome Sequencing Center for Infectious Disease"/>
            <person name="Wu L."/>
            <person name="Ma J."/>
        </authorList>
    </citation>
    <scope>NUCLEOTIDE SEQUENCE [LARGE SCALE GENOMIC DNA]</scope>
    <source>
        <strain evidence="4">CGMCC 1.12295</strain>
    </source>
</reference>
<keyword evidence="1" id="KW-0472">Membrane</keyword>
<dbReference type="EMBL" id="JBHUEO010000037">
    <property type="protein sequence ID" value="MFD1707622.1"/>
    <property type="molecule type" value="Genomic_DNA"/>
</dbReference>
<sequence length="307" mass="32729">MFKIIRSLIKKETGNAAVLMTAAMAGLLLMTGLVIDGGNLYRIKSHLQKTANAAALSGAQEIPADAAVVQSIVQEVLEAHQETESLQQSIVENGKTLSVQLEKEVPLFFASLFGVKSIPVAASAKAGIAPIASAEGAVPLGIDDRVPLVYGEKYQLKVDAGDSVSGNFGVLALAGPGAKSYSETLKYGFDEELAVGDIVKTETGNIAGPTSEGVNLRIRQCPAVDIENIDRDCSRVMLVLVYQPYEKSTNQLKSVKITGFAYFYITDPMGKNDSSIQGIFIKKTGRGTADPENTLDRGAFAVRLMKR</sequence>
<keyword evidence="1" id="KW-1133">Transmembrane helix</keyword>
<protein>
    <submittedName>
        <fullName evidence="3">Pilus assembly protein TadG-related protein</fullName>
    </submittedName>
</protein>
<comment type="caution">
    <text evidence="3">The sequence shown here is derived from an EMBL/GenBank/DDBJ whole genome shotgun (WGS) entry which is preliminary data.</text>
</comment>
<dbReference type="RefSeq" id="WP_380774366.1">
    <property type="nucleotide sequence ID" value="NZ_JBHUEO010000037.1"/>
</dbReference>
<dbReference type="Proteomes" id="UP001597301">
    <property type="component" value="Unassembled WGS sequence"/>
</dbReference>
<evidence type="ECO:0000313" key="3">
    <source>
        <dbReference type="EMBL" id="MFD1707622.1"/>
    </source>
</evidence>
<dbReference type="Pfam" id="PF13400">
    <property type="entry name" value="Tad"/>
    <property type="match status" value="1"/>
</dbReference>
<gene>
    <name evidence="3" type="ORF">ACFSCZ_12895</name>
</gene>
<name>A0ABW4KKN2_9BACI</name>
<dbReference type="InterPro" id="IPR028087">
    <property type="entry name" value="Tad_N"/>
</dbReference>
<proteinExistence type="predicted"/>
<keyword evidence="1" id="KW-0812">Transmembrane</keyword>
<organism evidence="3 4">
    <name type="scientific">Siminovitchia sediminis</name>
    <dbReference type="NCBI Taxonomy" id="1274353"/>
    <lineage>
        <taxon>Bacteria</taxon>
        <taxon>Bacillati</taxon>
        <taxon>Bacillota</taxon>
        <taxon>Bacilli</taxon>
        <taxon>Bacillales</taxon>
        <taxon>Bacillaceae</taxon>
        <taxon>Siminovitchia</taxon>
    </lineage>
</organism>
<feature type="domain" description="Putative Flp pilus-assembly TadG-like N-terminal" evidence="2">
    <location>
        <begin position="14"/>
        <end position="60"/>
    </location>
</feature>
<feature type="transmembrane region" description="Helical" evidence="1">
    <location>
        <begin position="16"/>
        <end position="35"/>
    </location>
</feature>